<accession>A0ABT2Z7F9</accession>
<comment type="caution">
    <text evidence="3">The sequence shown here is derived from an EMBL/GenBank/DDBJ whole genome shotgun (WGS) entry which is preliminary data.</text>
</comment>
<dbReference type="RefSeq" id="WP_263732746.1">
    <property type="nucleotide sequence ID" value="NZ_JAOWKY010000001.1"/>
</dbReference>
<gene>
    <name evidence="3" type="ORF">OEW28_00355</name>
</gene>
<dbReference type="EMBL" id="JAOWKY010000001">
    <property type="protein sequence ID" value="MCV2867074.1"/>
    <property type="molecule type" value="Genomic_DNA"/>
</dbReference>
<name>A0ABT2Z7F9_9RHOB</name>
<dbReference type="InterPro" id="IPR011042">
    <property type="entry name" value="6-blade_b-propeller_TolB-like"/>
</dbReference>
<dbReference type="Proteomes" id="UP001652542">
    <property type="component" value="Unassembled WGS sequence"/>
</dbReference>
<feature type="chain" id="PRO_5045721143" evidence="1">
    <location>
        <begin position="27"/>
        <end position="361"/>
    </location>
</feature>
<evidence type="ECO:0000313" key="3">
    <source>
        <dbReference type="EMBL" id="MCV2867074.1"/>
    </source>
</evidence>
<dbReference type="InterPro" id="IPR011041">
    <property type="entry name" value="Quinoprot_gluc/sorb_DH_b-prop"/>
</dbReference>
<feature type="signal peptide" evidence="1">
    <location>
        <begin position="1"/>
        <end position="26"/>
    </location>
</feature>
<reference evidence="3 4" key="1">
    <citation type="submission" date="2022-10" db="EMBL/GenBank/DDBJ databases">
        <title>Defluviimonas sp. nov., isolated from ocean surface water.</title>
        <authorList>
            <person name="He W."/>
            <person name="Wang L."/>
            <person name="Zhang D.-F."/>
        </authorList>
    </citation>
    <scope>NUCLEOTIDE SEQUENCE [LARGE SCALE GENOMIC DNA]</scope>
    <source>
        <strain evidence="3 4">WL0002</strain>
    </source>
</reference>
<dbReference type="Pfam" id="PF07995">
    <property type="entry name" value="GSDH"/>
    <property type="match status" value="1"/>
</dbReference>
<dbReference type="InterPro" id="IPR012938">
    <property type="entry name" value="Glc/Sorbosone_DH"/>
</dbReference>
<evidence type="ECO:0000256" key="1">
    <source>
        <dbReference type="SAM" id="SignalP"/>
    </source>
</evidence>
<keyword evidence="4" id="KW-1185">Reference proteome</keyword>
<feature type="domain" description="Glucose/Sorbosone dehydrogenase" evidence="2">
    <location>
        <begin position="38"/>
        <end position="356"/>
    </location>
</feature>
<proteinExistence type="predicted"/>
<dbReference type="PANTHER" id="PTHR19328">
    <property type="entry name" value="HEDGEHOG-INTERACTING PROTEIN"/>
    <property type="match status" value="1"/>
</dbReference>
<dbReference type="Gene3D" id="2.120.10.30">
    <property type="entry name" value="TolB, C-terminal domain"/>
    <property type="match status" value="1"/>
</dbReference>
<organism evidence="3 4">
    <name type="scientific">Albidovulum marisflavi</name>
    <dbReference type="NCBI Taxonomy" id="2984159"/>
    <lineage>
        <taxon>Bacteria</taxon>
        <taxon>Pseudomonadati</taxon>
        <taxon>Pseudomonadota</taxon>
        <taxon>Alphaproteobacteria</taxon>
        <taxon>Rhodobacterales</taxon>
        <taxon>Paracoccaceae</taxon>
        <taxon>Albidovulum</taxon>
    </lineage>
</organism>
<sequence length="361" mass="38551">MKPMHALTSAAALCAIILGTNAAAFAQPVLTIEPLASFDRPWAVATLPQGGFLVTEKPGRLVHVTRTGNKQPISGVPGVTASGQVGLHDIALAPDFESSGLIYLTWVDGSAGGALHLGRGRIDLARAELSDFGVLWQATPSGGNGHPGAMMTFSDDGQLFLTSGDRQLGDPAQDLTDSRGKILRLASDGQAAPGNPFAEAPEVWTLGHRNPYGIAFDGQGRLWSHEMGPRGGDELNLIEPGRNYGWPLVSEGRQYSGFAIPDHDTRPDLAAPVIKWSPVIAPAGMIYYDGAVFPEWQGSFLIGGLRSQALVRVELDGTSAREAERWDMGNRIRDVVADEQGEVYLLEDGDGGRLLRLVRQD</sequence>
<protein>
    <submittedName>
        <fullName evidence="3">PQQ-dependent sugar dehydrogenase</fullName>
    </submittedName>
</protein>
<keyword evidence="1" id="KW-0732">Signal</keyword>
<evidence type="ECO:0000313" key="4">
    <source>
        <dbReference type="Proteomes" id="UP001652542"/>
    </source>
</evidence>
<dbReference type="PANTHER" id="PTHR19328:SF75">
    <property type="entry name" value="ALDOSE SUGAR DEHYDROGENASE YLII"/>
    <property type="match status" value="1"/>
</dbReference>
<evidence type="ECO:0000259" key="2">
    <source>
        <dbReference type="Pfam" id="PF07995"/>
    </source>
</evidence>
<dbReference type="SUPFAM" id="SSF50952">
    <property type="entry name" value="Soluble quinoprotein glucose dehydrogenase"/>
    <property type="match status" value="1"/>
</dbReference>